<evidence type="ECO:0000313" key="2">
    <source>
        <dbReference type="EMBL" id="MPM58513.1"/>
    </source>
</evidence>
<name>A0A645B5U7_9ZZZZ</name>
<feature type="compositionally biased region" description="Basic and acidic residues" evidence="1">
    <location>
        <begin position="1"/>
        <end position="20"/>
    </location>
</feature>
<accession>A0A645B5U7</accession>
<organism evidence="2">
    <name type="scientific">bioreactor metagenome</name>
    <dbReference type="NCBI Taxonomy" id="1076179"/>
    <lineage>
        <taxon>unclassified sequences</taxon>
        <taxon>metagenomes</taxon>
        <taxon>ecological metagenomes</taxon>
    </lineage>
</organism>
<comment type="caution">
    <text evidence="2">The sequence shown here is derived from an EMBL/GenBank/DDBJ whole genome shotgun (WGS) entry which is preliminary data.</text>
</comment>
<reference evidence="2" key="1">
    <citation type="submission" date="2019-08" db="EMBL/GenBank/DDBJ databases">
        <authorList>
            <person name="Kucharzyk K."/>
            <person name="Murdoch R.W."/>
            <person name="Higgins S."/>
            <person name="Loffler F."/>
        </authorList>
    </citation>
    <scope>NUCLEOTIDE SEQUENCE</scope>
</reference>
<sequence length="81" mass="8673">MDHHTVAGADVERHPDHVEQRDDEPEQQPENTGCEQQCGIAPVAAGGGLFQLADRGVVEFVHRGLNGAHEITSASEMSGSR</sequence>
<dbReference type="AlphaFoldDB" id="A0A645B5U7"/>
<evidence type="ECO:0000256" key="1">
    <source>
        <dbReference type="SAM" id="MobiDB-lite"/>
    </source>
</evidence>
<dbReference type="EMBL" id="VSSQ01016803">
    <property type="protein sequence ID" value="MPM58513.1"/>
    <property type="molecule type" value="Genomic_DNA"/>
</dbReference>
<feature type="region of interest" description="Disordered" evidence="1">
    <location>
        <begin position="1"/>
        <end position="35"/>
    </location>
</feature>
<gene>
    <name evidence="2" type="ORF">SDC9_105344</name>
</gene>
<protein>
    <submittedName>
        <fullName evidence="2">Uncharacterized protein</fullName>
    </submittedName>
</protein>
<proteinExistence type="predicted"/>